<protein>
    <recommendedName>
        <fullName evidence="12">ATP synthase complex subunit 8</fullName>
    </recommendedName>
</protein>
<dbReference type="Pfam" id="PF00895">
    <property type="entry name" value="ATP-synt_8"/>
    <property type="match status" value="1"/>
</dbReference>
<evidence type="ECO:0000256" key="9">
    <source>
        <dbReference type="ARBA" id="ARBA00023065"/>
    </source>
</evidence>
<evidence type="ECO:0000256" key="1">
    <source>
        <dbReference type="ARBA" id="ARBA00004304"/>
    </source>
</evidence>
<comment type="similarity">
    <text evidence="2 12">Belongs to the ATPase protein 8 family.</text>
</comment>
<dbReference type="EMBL" id="MG021086">
    <property type="protein sequence ID" value="QAY82045.1"/>
    <property type="molecule type" value="Genomic_DNA"/>
</dbReference>
<dbReference type="GO" id="GO:0031966">
    <property type="term" value="C:mitochondrial membrane"/>
    <property type="evidence" value="ECO:0007669"/>
    <property type="project" value="UniProtKB-SubCell"/>
</dbReference>
<evidence type="ECO:0000256" key="2">
    <source>
        <dbReference type="ARBA" id="ARBA00008892"/>
    </source>
</evidence>
<evidence type="ECO:0000256" key="5">
    <source>
        <dbReference type="ARBA" id="ARBA00022547"/>
    </source>
</evidence>
<keyword evidence="9 12" id="KW-0406">Ion transport</keyword>
<keyword evidence="5 12" id="KW-0138">CF(0)</keyword>
<evidence type="ECO:0000256" key="13">
    <source>
        <dbReference type="SAM" id="Phobius"/>
    </source>
</evidence>
<dbReference type="GO" id="GO:0015986">
    <property type="term" value="P:proton motive force-driven ATP synthesis"/>
    <property type="evidence" value="ECO:0007669"/>
    <property type="project" value="InterPro"/>
</dbReference>
<dbReference type="AlphaFoldDB" id="A0A411DA03"/>
<gene>
    <name evidence="14" type="primary">atp8</name>
</gene>
<keyword evidence="6 12" id="KW-0812">Transmembrane</keyword>
<evidence type="ECO:0000256" key="11">
    <source>
        <dbReference type="ARBA" id="ARBA00023136"/>
    </source>
</evidence>
<reference evidence="14" key="2">
    <citation type="journal article" date="2018" name="Cladistics">
        <title>The phylogeny of Galerucinae (Coleoptera: Chrysomelidae) and the performance of mitochondrial genomes in phylogenetic inference compared to nuclear rRNA genes.</title>
        <authorList>
            <person name="Nie R.-E."/>
            <person name="Breeschoten T."/>
            <person name="Timmermans M.J.T.N."/>
            <person name="Nadein K."/>
            <person name="Xue H.-J."/>
            <person name="Bai M."/>
            <person name="Huang Y."/>
            <person name="Yang X.-K."/>
            <person name="Vogler A.P."/>
        </authorList>
    </citation>
    <scope>NUCLEOTIDE SEQUENCE</scope>
</reference>
<sequence>MPQMMPLNWLLLMIFFILIFYLLNNLNYFNLIYSNYNTNFNIKKYTNNWKW</sequence>
<evidence type="ECO:0000256" key="4">
    <source>
        <dbReference type="ARBA" id="ARBA00022448"/>
    </source>
</evidence>
<comment type="subcellular location">
    <subcellularLocation>
        <location evidence="1 12">Mitochondrion membrane</location>
        <topology evidence="1 12">Single-pass membrane protein</topology>
    </subcellularLocation>
</comment>
<evidence type="ECO:0000256" key="3">
    <source>
        <dbReference type="ARBA" id="ARBA00011291"/>
    </source>
</evidence>
<evidence type="ECO:0000256" key="8">
    <source>
        <dbReference type="ARBA" id="ARBA00022989"/>
    </source>
</evidence>
<dbReference type="GO" id="GO:0045259">
    <property type="term" value="C:proton-transporting ATP synthase complex"/>
    <property type="evidence" value="ECO:0007669"/>
    <property type="project" value="UniProtKB-KW"/>
</dbReference>
<keyword evidence="11 13" id="KW-0472">Membrane</keyword>
<geneLocation type="mitochondrion" evidence="14"/>
<proteinExistence type="inferred from homology"/>
<keyword evidence="7 12" id="KW-0375">Hydrogen ion transport</keyword>
<evidence type="ECO:0000256" key="12">
    <source>
        <dbReference type="RuleBase" id="RU003661"/>
    </source>
</evidence>
<accession>A0A411DA03</accession>
<keyword evidence="8 13" id="KW-1133">Transmembrane helix</keyword>
<feature type="transmembrane region" description="Helical" evidence="13">
    <location>
        <begin position="6"/>
        <end position="23"/>
    </location>
</feature>
<organism evidence="14">
    <name type="scientific">Acrocrypta assamensis</name>
    <dbReference type="NCBI Taxonomy" id="715818"/>
    <lineage>
        <taxon>Eukaryota</taxon>
        <taxon>Metazoa</taxon>
        <taxon>Ecdysozoa</taxon>
        <taxon>Arthropoda</taxon>
        <taxon>Hexapoda</taxon>
        <taxon>Insecta</taxon>
        <taxon>Pterygota</taxon>
        <taxon>Neoptera</taxon>
        <taxon>Endopterygota</taxon>
        <taxon>Coleoptera</taxon>
        <taxon>Polyphaga</taxon>
        <taxon>Cucujiformia</taxon>
        <taxon>Chrysomeloidea</taxon>
        <taxon>Chrysomelidae</taxon>
        <taxon>Galerucinae</taxon>
        <taxon>Alticini</taxon>
        <taxon>Acrocrypta</taxon>
    </lineage>
</organism>
<name>A0A411DA03_9CUCU</name>
<evidence type="ECO:0000256" key="10">
    <source>
        <dbReference type="ARBA" id="ARBA00023128"/>
    </source>
</evidence>
<keyword evidence="4 12" id="KW-0813">Transport</keyword>
<evidence type="ECO:0000256" key="6">
    <source>
        <dbReference type="ARBA" id="ARBA00022692"/>
    </source>
</evidence>
<evidence type="ECO:0000313" key="14">
    <source>
        <dbReference type="EMBL" id="QAY82045.1"/>
    </source>
</evidence>
<dbReference type="GO" id="GO:0015078">
    <property type="term" value="F:proton transmembrane transporter activity"/>
    <property type="evidence" value="ECO:0007669"/>
    <property type="project" value="InterPro"/>
</dbReference>
<keyword evidence="10 12" id="KW-0496">Mitochondrion</keyword>
<reference evidence="14" key="1">
    <citation type="submission" date="2017-09" db="EMBL/GenBank/DDBJ databases">
        <authorList>
            <person name="Nie R.E."/>
            <person name="Breeschoten T."/>
            <person name="Timmermans M.J.T.N."/>
            <person name="Nadein K."/>
            <person name="Xue H.J."/>
            <person name="Bai M."/>
            <person name="Huang Y."/>
            <person name="Yang X.Ke."/>
            <person name="Vogler A.P."/>
        </authorList>
    </citation>
    <scope>NUCLEOTIDE SEQUENCE</scope>
</reference>
<dbReference type="InterPro" id="IPR001421">
    <property type="entry name" value="ATP8_metazoa"/>
</dbReference>
<evidence type="ECO:0000256" key="7">
    <source>
        <dbReference type="ARBA" id="ARBA00022781"/>
    </source>
</evidence>
<comment type="subunit">
    <text evidence="3">F-type ATPases have 2 components, CF(1) - the catalytic core - and CF(0) - the membrane proton channel.</text>
</comment>